<evidence type="ECO:0000313" key="6">
    <source>
        <dbReference type="EMBL" id="KAJ7038951.1"/>
    </source>
</evidence>
<evidence type="ECO:0000256" key="3">
    <source>
        <dbReference type="ARBA" id="ARBA00022833"/>
    </source>
</evidence>
<reference evidence="6" key="1">
    <citation type="submission" date="2023-03" db="EMBL/GenBank/DDBJ databases">
        <title>Massive genome expansion in bonnet fungi (Mycena s.s.) driven by repeated elements and novel gene families across ecological guilds.</title>
        <authorList>
            <consortium name="Lawrence Berkeley National Laboratory"/>
            <person name="Harder C.B."/>
            <person name="Miyauchi S."/>
            <person name="Viragh M."/>
            <person name="Kuo A."/>
            <person name="Thoen E."/>
            <person name="Andreopoulos B."/>
            <person name="Lu D."/>
            <person name="Skrede I."/>
            <person name="Drula E."/>
            <person name="Henrissat B."/>
            <person name="Morin E."/>
            <person name="Kohler A."/>
            <person name="Barry K."/>
            <person name="LaButti K."/>
            <person name="Morin E."/>
            <person name="Salamov A."/>
            <person name="Lipzen A."/>
            <person name="Mereny Z."/>
            <person name="Hegedus B."/>
            <person name="Baldrian P."/>
            <person name="Stursova M."/>
            <person name="Weitz H."/>
            <person name="Taylor A."/>
            <person name="Grigoriev I.V."/>
            <person name="Nagy L.G."/>
            <person name="Martin F."/>
            <person name="Kauserud H."/>
        </authorList>
    </citation>
    <scope>NUCLEOTIDE SEQUENCE</scope>
    <source>
        <strain evidence="6">CBHHK200</strain>
    </source>
</reference>
<dbReference type="Proteomes" id="UP001218188">
    <property type="component" value="Unassembled WGS sequence"/>
</dbReference>
<gene>
    <name evidence="6" type="ORF">C8F04DRAFT_1088044</name>
</gene>
<evidence type="ECO:0000256" key="4">
    <source>
        <dbReference type="PROSITE-ProRule" id="PRU00134"/>
    </source>
</evidence>
<dbReference type="InterPro" id="IPR002893">
    <property type="entry name" value="Znf_MYND"/>
</dbReference>
<comment type="caution">
    <text evidence="6">The sequence shown here is derived from an EMBL/GenBank/DDBJ whole genome shotgun (WGS) entry which is preliminary data.</text>
</comment>
<evidence type="ECO:0000256" key="1">
    <source>
        <dbReference type="ARBA" id="ARBA00022723"/>
    </source>
</evidence>
<dbReference type="GO" id="GO:0008270">
    <property type="term" value="F:zinc ion binding"/>
    <property type="evidence" value="ECO:0007669"/>
    <property type="project" value="UniProtKB-KW"/>
</dbReference>
<evidence type="ECO:0000313" key="7">
    <source>
        <dbReference type="Proteomes" id="UP001218188"/>
    </source>
</evidence>
<protein>
    <recommendedName>
        <fullName evidence="5">MYND-type domain-containing protein</fullName>
    </recommendedName>
</protein>
<evidence type="ECO:0000256" key="2">
    <source>
        <dbReference type="ARBA" id="ARBA00022771"/>
    </source>
</evidence>
<keyword evidence="1" id="KW-0479">Metal-binding</keyword>
<sequence length="417" mass="46894">MEILHYMESRLKSLPFGEDTEKARLWKTIVQPCTVARTSRLLRTTGVAEHVTVPGAHGLQLRISDVYSALGYIITETDRRSYSAEELENPGKLNDIHHKILAHFGKWVNILATHFDEDPNDTMPTTVCIMFGNTTDPLSSAPPMLMAVFPNLSGAFKDEGLKLQKDNLDGIKPGLRFSNKLSPEQKKWLEKAFGHCSETLGWLYLIDPQAVIPECFLYGLTVMTSVFRSMTRYSVSKTKAALRSPCPNCIYTIRSINEALQSGRAFAAFRYSDQTPVYTDNARVGIITPGPQGSVCARRGCGNTATSEFRCYCRILWFCSQNCYNEEWARHCKSCPHFQFCSWPEYRSPTSAKLPCAGPCSSRPGKVPARYCNPDHRDKDLAAHQSWCSSKAIKAEPRTREAMEMKSKAMYRLGSRA</sequence>
<feature type="domain" description="MYND-type" evidence="5">
    <location>
        <begin position="298"/>
        <end position="335"/>
    </location>
</feature>
<name>A0AAD6T514_9AGAR</name>
<keyword evidence="3" id="KW-0862">Zinc</keyword>
<dbReference type="AlphaFoldDB" id="A0AAD6T514"/>
<evidence type="ECO:0000259" key="5">
    <source>
        <dbReference type="PROSITE" id="PS50865"/>
    </source>
</evidence>
<proteinExistence type="predicted"/>
<keyword evidence="2 4" id="KW-0863">Zinc-finger</keyword>
<accession>A0AAD6T514</accession>
<dbReference type="EMBL" id="JARJCM010000029">
    <property type="protein sequence ID" value="KAJ7038951.1"/>
    <property type="molecule type" value="Genomic_DNA"/>
</dbReference>
<dbReference type="PROSITE" id="PS50865">
    <property type="entry name" value="ZF_MYND_2"/>
    <property type="match status" value="1"/>
</dbReference>
<keyword evidence="7" id="KW-1185">Reference proteome</keyword>
<organism evidence="6 7">
    <name type="scientific">Mycena alexandri</name>
    <dbReference type="NCBI Taxonomy" id="1745969"/>
    <lineage>
        <taxon>Eukaryota</taxon>
        <taxon>Fungi</taxon>
        <taxon>Dikarya</taxon>
        <taxon>Basidiomycota</taxon>
        <taxon>Agaricomycotina</taxon>
        <taxon>Agaricomycetes</taxon>
        <taxon>Agaricomycetidae</taxon>
        <taxon>Agaricales</taxon>
        <taxon>Marasmiineae</taxon>
        <taxon>Mycenaceae</taxon>
        <taxon>Mycena</taxon>
    </lineage>
</organism>